<dbReference type="AlphaFoldDB" id="A0A7D4NMN5"/>
<feature type="transmembrane region" description="Helical" evidence="1">
    <location>
        <begin position="49"/>
        <end position="70"/>
    </location>
</feature>
<evidence type="ECO:0000313" key="2">
    <source>
        <dbReference type="EMBL" id="QKI90194.1"/>
    </source>
</evidence>
<keyword evidence="3" id="KW-1185">Reference proteome</keyword>
<sequence length="149" mass="16992">MTSKPFLWTIIQILLPIALWLTGAAYYFLASVGLGMAFSLETLEYDADFFKIVAIGLVSLCAMGIASYFSRDRLSQLISFALIATFIFYGVYNAIGLIEDQNSTLSIWLLSVGSLFIPPLLWILWPFKHLRKRYFENIRLASHKQPEQE</sequence>
<protein>
    <submittedName>
        <fullName evidence="2">Uncharacterized protein</fullName>
    </submittedName>
</protein>
<dbReference type="KEGG" id="txa:HQN79_11715"/>
<evidence type="ECO:0000313" key="3">
    <source>
        <dbReference type="Proteomes" id="UP000504724"/>
    </source>
</evidence>
<keyword evidence="1" id="KW-0812">Transmembrane</keyword>
<dbReference type="Proteomes" id="UP000504724">
    <property type="component" value="Chromosome"/>
</dbReference>
<name>A0A7D4NMN5_9GAMM</name>
<dbReference type="RefSeq" id="WP_173286766.1">
    <property type="nucleotide sequence ID" value="NZ_CP054020.1"/>
</dbReference>
<feature type="transmembrane region" description="Helical" evidence="1">
    <location>
        <begin position="107"/>
        <end position="125"/>
    </location>
</feature>
<gene>
    <name evidence="2" type="ORF">HQN79_11715</name>
</gene>
<reference evidence="2 3" key="1">
    <citation type="submission" date="2020-05" db="EMBL/GenBank/DDBJ databases">
        <title>Thiomicrorhabdus sediminis sp.nov. and Thiomicrorhabdus xiamenensis sp.nov., novel sulfur-oxidizing bacteria isolated from coastal sediment.</title>
        <authorList>
            <person name="Liu X."/>
        </authorList>
    </citation>
    <scope>NUCLEOTIDE SEQUENCE [LARGE SCALE GENOMIC DNA]</scope>
    <source>
        <strain evidence="2 3">G2</strain>
    </source>
</reference>
<dbReference type="EMBL" id="CP054020">
    <property type="protein sequence ID" value="QKI90194.1"/>
    <property type="molecule type" value="Genomic_DNA"/>
</dbReference>
<proteinExistence type="predicted"/>
<accession>A0A7D4NMN5</accession>
<evidence type="ECO:0000256" key="1">
    <source>
        <dbReference type="SAM" id="Phobius"/>
    </source>
</evidence>
<feature type="transmembrane region" description="Helical" evidence="1">
    <location>
        <begin position="77"/>
        <end position="95"/>
    </location>
</feature>
<keyword evidence="1" id="KW-1133">Transmembrane helix</keyword>
<feature type="transmembrane region" description="Helical" evidence="1">
    <location>
        <begin position="7"/>
        <end position="29"/>
    </location>
</feature>
<organism evidence="2 3">
    <name type="scientific">Thiomicrorhabdus xiamenensis</name>
    <dbReference type="NCBI Taxonomy" id="2739063"/>
    <lineage>
        <taxon>Bacteria</taxon>
        <taxon>Pseudomonadati</taxon>
        <taxon>Pseudomonadota</taxon>
        <taxon>Gammaproteobacteria</taxon>
        <taxon>Thiotrichales</taxon>
        <taxon>Piscirickettsiaceae</taxon>
        <taxon>Thiomicrorhabdus</taxon>
    </lineage>
</organism>
<keyword evidence="1" id="KW-0472">Membrane</keyword>